<reference evidence="2 3" key="1">
    <citation type="submission" date="2018-02" db="EMBL/GenBank/DDBJ databases">
        <title>Genomic Encyclopedia of Archaeal and Bacterial Type Strains, Phase II (KMG-II): from individual species to whole genera.</title>
        <authorList>
            <person name="Goeker M."/>
        </authorList>
    </citation>
    <scope>NUCLEOTIDE SEQUENCE [LARGE SCALE GENOMIC DNA]</scope>
    <source>
        <strain evidence="2 3">DSM 3808</strain>
    </source>
</reference>
<protein>
    <submittedName>
        <fullName evidence="2">Integral membrane protein (TIGR01906 family)</fullName>
    </submittedName>
</protein>
<feature type="transmembrane region" description="Helical" evidence="1">
    <location>
        <begin position="6"/>
        <end position="33"/>
    </location>
</feature>
<dbReference type="Proteomes" id="UP000237749">
    <property type="component" value="Unassembled WGS sequence"/>
</dbReference>
<dbReference type="OrthoDB" id="9813051at2"/>
<dbReference type="EMBL" id="PTJA01000018">
    <property type="protein sequence ID" value="PPK76375.1"/>
    <property type="molecule type" value="Genomic_DNA"/>
</dbReference>
<keyword evidence="3" id="KW-1185">Reference proteome</keyword>
<feature type="transmembrane region" description="Helical" evidence="1">
    <location>
        <begin position="138"/>
        <end position="158"/>
    </location>
</feature>
<organism evidence="2 3">
    <name type="scientific">Lacrimispora xylanisolvens</name>
    <dbReference type="NCBI Taxonomy" id="384636"/>
    <lineage>
        <taxon>Bacteria</taxon>
        <taxon>Bacillati</taxon>
        <taxon>Bacillota</taxon>
        <taxon>Clostridia</taxon>
        <taxon>Lachnospirales</taxon>
        <taxon>Lachnospiraceae</taxon>
        <taxon>Lacrimispora</taxon>
    </lineage>
</organism>
<keyword evidence="1" id="KW-0472">Membrane</keyword>
<keyword evidence="1" id="KW-1133">Transmembrane helix</keyword>
<name>A0A2S6HFV8_9FIRM</name>
<feature type="transmembrane region" description="Helical" evidence="1">
    <location>
        <begin position="113"/>
        <end position="132"/>
    </location>
</feature>
<gene>
    <name evidence="2" type="ORF">BXY41_11865</name>
</gene>
<dbReference type="NCBIfam" id="TIGR01906">
    <property type="entry name" value="integ_TIGR01906"/>
    <property type="match status" value="1"/>
</dbReference>
<comment type="caution">
    <text evidence="2">The sequence shown here is derived from an EMBL/GenBank/DDBJ whole genome shotgun (WGS) entry which is preliminary data.</text>
</comment>
<dbReference type="Pfam" id="PF07314">
    <property type="entry name" value="Lit"/>
    <property type="match status" value="1"/>
</dbReference>
<evidence type="ECO:0000313" key="3">
    <source>
        <dbReference type="Proteomes" id="UP000237749"/>
    </source>
</evidence>
<dbReference type="InterPro" id="IPR010178">
    <property type="entry name" value="Lit"/>
</dbReference>
<proteinExistence type="predicted"/>
<accession>A0A2S6HFV8</accession>
<feature type="transmembrane region" description="Helical" evidence="1">
    <location>
        <begin position="201"/>
        <end position="223"/>
    </location>
</feature>
<sequence length="231" mass="26598">MNRLLQYTIGIIFSICLMVVLLFTAVEAAVYWTPGYFEKEYKKYNVTESVSMKMDDLMDVTNQMMAYLKGNRTELQVTTTMGGVRRDFFSAREIAHMEDVQGLFLGAMSIRRGCLMIMVLCLIILMLLKISWNNTFPRSVLIGSGLFFLGSAGIAGIISTDFTRYFILFHHMFFTNDFWMLDPSTDMLINIVPEGFFRDTVFYIGFLYFFSVVVILALCVFLMRKKGKNSK</sequence>
<evidence type="ECO:0000256" key="1">
    <source>
        <dbReference type="SAM" id="Phobius"/>
    </source>
</evidence>
<dbReference type="RefSeq" id="WP_104439566.1">
    <property type="nucleotide sequence ID" value="NZ_PTJA01000018.1"/>
</dbReference>
<evidence type="ECO:0000313" key="2">
    <source>
        <dbReference type="EMBL" id="PPK76375.1"/>
    </source>
</evidence>
<keyword evidence="1" id="KW-0812">Transmembrane</keyword>
<dbReference type="AlphaFoldDB" id="A0A2S6HFV8"/>